<dbReference type="RefSeq" id="WP_103200123.1">
    <property type="nucleotide sequence ID" value="NZ_CP044207.1"/>
</dbReference>
<name>A0A2S3R4N9_VIBVL</name>
<dbReference type="PANTHER" id="PTHR43682:SF1">
    <property type="entry name" value="LACTATE UTILIZATION PROTEIN C"/>
    <property type="match status" value="1"/>
</dbReference>
<dbReference type="InterPro" id="IPR037171">
    <property type="entry name" value="NagB/RpiA_transferase-like"/>
</dbReference>
<dbReference type="PANTHER" id="PTHR43682">
    <property type="entry name" value="LACTATE UTILIZATION PROTEIN C"/>
    <property type="match status" value="1"/>
</dbReference>
<comment type="caution">
    <text evidence="2">The sequence shown here is derived from an EMBL/GenBank/DDBJ whole genome shotgun (WGS) entry which is preliminary data.</text>
</comment>
<gene>
    <name evidence="2" type="ORF">CRN52_08050</name>
</gene>
<evidence type="ECO:0000259" key="1">
    <source>
        <dbReference type="Pfam" id="PF02589"/>
    </source>
</evidence>
<dbReference type="Proteomes" id="UP000237466">
    <property type="component" value="Unassembled WGS sequence"/>
</dbReference>
<dbReference type="InterPro" id="IPR003741">
    <property type="entry name" value="LUD_dom"/>
</dbReference>
<evidence type="ECO:0000313" key="2">
    <source>
        <dbReference type="EMBL" id="POB48670.1"/>
    </source>
</evidence>
<organism evidence="2 3">
    <name type="scientific">Vibrio vulnificus</name>
    <dbReference type="NCBI Taxonomy" id="672"/>
    <lineage>
        <taxon>Bacteria</taxon>
        <taxon>Pseudomonadati</taxon>
        <taxon>Pseudomonadota</taxon>
        <taxon>Gammaproteobacteria</taxon>
        <taxon>Vibrionales</taxon>
        <taxon>Vibrionaceae</taxon>
        <taxon>Vibrio</taxon>
    </lineage>
</organism>
<reference evidence="2 3" key="1">
    <citation type="journal article" date="2018" name="Front. Microbiol.">
        <title>Phylogeny of Vibrio vulnificus from the Analysis of the Core-Genome: Implications for Intra-Species Taxonomy.</title>
        <authorList>
            <person name="Roig F.J."/>
            <person name="Gonzalez-Candelas F."/>
            <person name="Sanjuan E."/>
            <person name="Fouz B."/>
            <person name="Feil E.J."/>
            <person name="Llorens C."/>
            <person name="Baker-Austin C."/>
            <person name="Oliver J.D."/>
            <person name="Danin-Poleg Y."/>
            <person name="Gibas C.J."/>
            <person name="Kashi Y."/>
            <person name="Gulig P.A."/>
            <person name="Morrison S.S."/>
            <person name="Amaro C."/>
        </authorList>
    </citation>
    <scope>NUCLEOTIDE SEQUENCE [LARGE SCALE GENOMIC DNA]</scope>
    <source>
        <strain evidence="2 3">CECT4608</strain>
    </source>
</reference>
<feature type="domain" description="LUD" evidence="1">
    <location>
        <begin position="43"/>
        <end position="216"/>
    </location>
</feature>
<dbReference type="AlphaFoldDB" id="A0A2S3R4N9"/>
<dbReference type="SUPFAM" id="SSF100950">
    <property type="entry name" value="NagB/RpiA/CoA transferase-like"/>
    <property type="match status" value="1"/>
</dbReference>
<dbReference type="InterPro" id="IPR024185">
    <property type="entry name" value="FTHF_cligase-like_sf"/>
</dbReference>
<dbReference type="Pfam" id="PF02589">
    <property type="entry name" value="LUD_dom"/>
    <property type="match status" value="1"/>
</dbReference>
<dbReference type="EMBL" id="PDGH01000068">
    <property type="protein sequence ID" value="POB48670.1"/>
    <property type="molecule type" value="Genomic_DNA"/>
</dbReference>
<dbReference type="Gene3D" id="3.40.50.10420">
    <property type="entry name" value="NagB/RpiA/CoA transferase-like"/>
    <property type="match status" value="1"/>
</dbReference>
<protein>
    <submittedName>
        <fullName evidence="2">Lactate utilization protein C</fullName>
    </submittedName>
</protein>
<accession>A0A2S3R4N9</accession>
<proteinExistence type="predicted"/>
<sequence>MSHAKNNILNRLKAANAIEKSSAHLSYQPWGHEQNVTQDEKVRRFITAMEASHAEMHTIEASQLESTIARIVSDKACQTAAIGTDGEYIHAFRNGLAQVKVVEFERHIEEWKSDLFNQIDVGITHVLAGIADTGALVLWPSEYEPRTLSLVPPKHIAVLKQSTLKCNFLEVMVEQEWAHHMPTNALLISGPSKTADIQQTLAYGAHGPSELVVLLLTDQ</sequence>
<evidence type="ECO:0000313" key="3">
    <source>
        <dbReference type="Proteomes" id="UP000237466"/>
    </source>
</evidence>